<dbReference type="NCBIfam" id="TIGR00756">
    <property type="entry name" value="PPR"/>
    <property type="match status" value="2"/>
</dbReference>
<dbReference type="PANTHER" id="PTHR47926">
    <property type="entry name" value="PENTATRICOPEPTIDE REPEAT-CONTAINING PROTEIN"/>
    <property type="match status" value="1"/>
</dbReference>
<gene>
    <name evidence="3" type="ORF">OTI717_LOCUS24436</name>
    <name evidence="2" type="ORF">RFH988_LOCUS26380</name>
</gene>
<dbReference type="EMBL" id="CAJOAX010004616">
    <property type="protein sequence ID" value="CAF3913693.1"/>
    <property type="molecule type" value="Genomic_DNA"/>
</dbReference>
<dbReference type="SUPFAM" id="SSF48452">
    <property type="entry name" value="TPR-like"/>
    <property type="match status" value="1"/>
</dbReference>
<dbReference type="OrthoDB" id="185373at2759"/>
<proteinExistence type="predicted"/>
<dbReference type="InterPro" id="IPR011990">
    <property type="entry name" value="TPR-like_helical_dom_sf"/>
</dbReference>
<accession>A0A819I608</accession>
<sequence length="326" mass="37613">MLRVKNTFNSTYQFQRLFSLYKTNNEKNSISSRAHLNSTIKKLIDTKQYKQAVDLCYQNLEKCTNYTISIAINACNILNDYQRGIDIKEKISSNSLQNSYIQTSLIRFYLQCHDIDNVIHLFSSIKKDSFIYTAMFKGLISNSMPEKVLDLFDEMTLKLDNFILSVLFNACGELANDRAMKIGRKLLDDMLNNYRNNTVLLSSAIVILMKFGDVLNAERIFDSIKKKDIVTYGVMMKGYIRNEMYEKALDLFEQINFNVDDVTYTIVLNACAQLANDRAIKIGKKFLHEIPNISRNNNVLLTSAIDMLMKFDDVQGAERIFDSSQR</sequence>
<reference evidence="3" key="1">
    <citation type="submission" date="2021-02" db="EMBL/GenBank/DDBJ databases">
        <authorList>
            <person name="Nowell W R."/>
        </authorList>
    </citation>
    <scope>NUCLEOTIDE SEQUENCE</scope>
</reference>
<dbReference type="EMBL" id="CAJNOO010002090">
    <property type="protein sequence ID" value="CAF1235160.1"/>
    <property type="molecule type" value="Genomic_DNA"/>
</dbReference>
<protein>
    <recommendedName>
        <fullName evidence="5">Pentatricopeptide repeat-containing protein</fullName>
    </recommendedName>
</protein>
<organism evidence="3 4">
    <name type="scientific">Rotaria sordida</name>
    <dbReference type="NCBI Taxonomy" id="392033"/>
    <lineage>
        <taxon>Eukaryota</taxon>
        <taxon>Metazoa</taxon>
        <taxon>Spiralia</taxon>
        <taxon>Gnathifera</taxon>
        <taxon>Rotifera</taxon>
        <taxon>Eurotatoria</taxon>
        <taxon>Bdelloidea</taxon>
        <taxon>Philodinida</taxon>
        <taxon>Philodinidae</taxon>
        <taxon>Rotaria</taxon>
    </lineage>
</organism>
<evidence type="ECO:0000313" key="2">
    <source>
        <dbReference type="EMBL" id="CAF1235160.1"/>
    </source>
</evidence>
<evidence type="ECO:0000313" key="3">
    <source>
        <dbReference type="EMBL" id="CAF3913693.1"/>
    </source>
</evidence>
<comment type="caution">
    <text evidence="3">The sequence shown here is derived from an EMBL/GenBank/DDBJ whole genome shotgun (WGS) entry which is preliminary data.</text>
</comment>
<dbReference type="PANTHER" id="PTHR47926:SF347">
    <property type="entry name" value="PENTATRICOPEPTIDE REPEAT-CONTAINING PROTEIN"/>
    <property type="match status" value="1"/>
</dbReference>
<evidence type="ECO:0000256" key="1">
    <source>
        <dbReference type="PROSITE-ProRule" id="PRU00708"/>
    </source>
</evidence>
<evidence type="ECO:0008006" key="5">
    <source>
        <dbReference type="Google" id="ProtNLM"/>
    </source>
</evidence>
<dbReference type="GO" id="GO:0003723">
    <property type="term" value="F:RNA binding"/>
    <property type="evidence" value="ECO:0007669"/>
    <property type="project" value="InterPro"/>
</dbReference>
<evidence type="ECO:0000313" key="4">
    <source>
        <dbReference type="Proteomes" id="UP000663823"/>
    </source>
</evidence>
<dbReference type="Proteomes" id="UP000663823">
    <property type="component" value="Unassembled WGS sequence"/>
</dbReference>
<dbReference type="InterPro" id="IPR046960">
    <property type="entry name" value="PPR_At4g14850-like_plant"/>
</dbReference>
<dbReference type="Proteomes" id="UP000663882">
    <property type="component" value="Unassembled WGS sequence"/>
</dbReference>
<name>A0A819I608_9BILA</name>
<feature type="repeat" description="PPR" evidence="1">
    <location>
        <begin position="228"/>
        <end position="258"/>
    </location>
</feature>
<dbReference type="PROSITE" id="PS51375">
    <property type="entry name" value="PPR"/>
    <property type="match status" value="1"/>
</dbReference>
<dbReference type="AlphaFoldDB" id="A0A819I608"/>
<dbReference type="GO" id="GO:0009451">
    <property type="term" value="P:RNA modification"/>
    <property type="evidence" value="ECO:0007669"/>
    <property type="project" value="InterPro"/>
</dbReference>
<dbReference type="Pfam" id="PF01535">
    <property type="entry name" value="PPR"/>
    <property type="match status" value="1"/>
</dbReference>
<dbReference type="Gene3D" id="1.25.40.10">
    <property type="entry name" value="Tetratricopeptide repeat domain"/>
    <property type="match status" value="2"/>
</dbReference>
<dbReference type="InterPro" id="IPR002885">
    <property type="entry name" value="PPR_rpt"/>
</dbReference>
<dbReference type="Pfam" id="PF13041">
    <property type="entry name" value="PPR_2"/>
    <property type="match status" value="1"/>
</dbReference>